<keyword evidence="2" id="KW-0472">Membrane</keyword>
<dbReference type="AlphaFoldDB" id="A0A218Z5T3"/>
<dbReference type="Proteomes" id="UP000242519">
    <property type="component" value="Unassembled WGS sequence"/>
</dbReference>
<proteinExistence type="predicted"/>
<keyword evidence="4" id="KW-1185">Reference proteome</keyword>
<keyword evidence="2" id="KW-0812">Transmembrane</keyword>
<gene>
    <name evidence="3" type="ORF">B2J93_6761</name>
</gene>
<sequence length="102" mass="10288">MRGASGRLLGATNSPSGRLGAAVGTTGGLDLRVANGPRRKSDLSVPSQLILSVLGTLAAVAAVLIAVSLLAPSISTGHEESGSDEDVDESRVLHIEDVDKDA</sequence>
<evidence type="ECO:0000313" key="3">
    <source>
        <dbReference type="EMBL" id="OWP03122.1"/>
    </source>
</evidence>
<reference evidence="3 4" key="1">
    <citation type="submission" date="2017-04" db="EMBL/GenBank/DDBJ databases">
        <title>Draft genome sequence of Marssonina coronaria NL1: causal agent of apple blotch.</title>
        <authorList>
            <person name="Cheng Q."/>
        </authorList>
    </citation>
    <scope>NUCLEOTIDE SEQUENCE [LARGE SCALE GENOMIC DNA]</scope>
    <source>
        <strain evidence="3 4">NL1</strain>
    </source>
</reference>
<accession>A0A218Z5T3</accession>
<evidence type="ECO:0000313" key="4">
    <source>
        <dbReference type="Proteomes" id="UP000242519"/>
    </source>
</evidence>
<name>A0A218Z5T3_9HELO</name>
<dbReference type="InParanoid" id="A0A218Z5T3"/>
<feature type="region of interest" description="Disordered" evidence="1">
    <location>
        <begin position="1"/>
        <end position="21"/>
    </location>
</feature>
<comment type="caution">
    <text evidence="3">The sequence shown here is derived from an EMBL/GenBank/DDBJ whole genome shotgun (WGS) entry which is preliminary data.</text>
</comment>
<feature type="compositionally biased region" description="Basic and acidic residues" evidence="1">
    <location>
        <begin position="89"/>
        <end position="102"/>
    </location>
</feature>
<keyword evidence="2" id="KW-1133">Transmembrane helix</keyword>
<feature type="transmembrane region" description="Helical" evidence="2">
    <location>
        <begin position="49"/>
        <end position="71"/>
    </location>
</feature>
<dbReference type="EMBL" id="MZNU01000196">
    <property type="protein sequence ID" value="OWP03122.1"/>
    <property type="molecule type" value="Genomic_DNA"/>
</dbReference>
<evidence type="ECO:0000256" key="1">
    <source>
        <dbReference type="SAM" id="MobiDB-lite"/>
    </source>
</evidence>
<evidence type="ECO:0000256" key="2">
    <source>
        <dbReference type="SAM" id="Phobius"/>
    </source>
</evidence>
<organism evidence="3 4">
    <name type="scientific">Diplocarpon coronariae</name>
    <dbReference type="NCBI Taxonomy" id="2795749"/>
    <lineage>
        <taxon>Eukaryota</taxon>
        <taxon>Fungi</taxon>
        <taxon>Dikarya</taxon>
        <taxon>Ascomycota</taxon>
        <taxon>Pezizomycotina</taxon>
        <taxon>Leotiomycetes</taxon>
        <taxon>Helotiales</taxon>
        <taxon>Drepanopezizaceae</taxon>
        <taxon>Diplocarpon</taxon>
    </lineage>
</organism>
<feature type="region of interest" description="Disordered" evidence="1">
    <location>
        <begin position="75"/>
        <end position="102"/>
    </location>
</feature>
<protein>
    <submittedName>
        <fullName evidence="3">Uncharacterized protein</fullName>
    </submittedName>
</protein>